<gene>
    <name evidence="1" type="ORF">EV420DRAFT_1680369</name>
</gene>
<protein>
    <submittedName>
        <fullName evidence="1">Uncharacterized protein</fullName>
    </submittedName>
</protein>
<dbReference type="RefSeq" id="XP_060330684.1">
    <property type="nucleotide sequence ID" value="XM_060479209.1"/>
</dbReference>
<dbReference type="Proteomes" id="UP001175211">
    <property type="component" value="Unassembled WGS sequence"/>
</dbReference>
<reference evidence="1" key="1">
    <citation type="submission" date="2023-06" db="EMBL/GenBank/DDBJ databases">
        <authorList>
            <consortium name="Lawrence Berkeley National Laboratory"/>
            <person name="Ahrendt S."/>
            <person name="Sahu N."/>
            <person name="Indic B."/>
            <person name="Wong-Bajracharya J."/>
            <person name="Merenyi Z."/>
            <person name="Ke H.-M."/>
            <person name="Monk M."/>
            <person name="Kocsube S."/>
            <person name="Drula E."/>
            <person name="Lipzen A."/>
            <person name="Balint B."/>
            <person name="Henrissat B."/>
            <person name="Andreopoulos B."/>
            <person name="Martin F.M."/>
            <person name="Harder C.B."/>
            <person name="Rigling D."/>
            <person name="Ford K.L."/>
            <person name="Foster G.D."/>
            <person name="Pangilinan J."/>
            <person name="Papanicolaou A."/>
            <person name="Barry K."/>
            <person name="LaButti K."/>
            <person name="Viragh M."/>
            <person name="Koriabine M."/>
            <person name="Yan M."/>
            <person name="Riley R."/>
            <person name="Champramary S."/>
            <person name="Plett K.L."/>
            <person name="Tsai I.J."/>
            <person name="Slot J."/>
            <person name="Sipos G."/>
            <person name="Plett J."/>
            <person name="Nagy L.G."/>
            <person name="Grigoriev I.V."/>
        </authorList>
    </citation>
    <scope>NUCLEOTIDE SEQUENCE</scope>
    <source>
        <strain evidence="1">CCBAS 213</strain>
    </source>
</reference>
<organism evidence="1 2">
    <name type="scientific">Armillaria tabescens</name>
    <name type="common">Ringless honey mushroom</name>
    <name type="synonym">Agaricus tabescens</name>
    <dbReference type="NCBI Taxonomy" id="1929756"/>
    <lineage>
        <taxon>Eukaryota</taxon>
        <taxon>Fungi</taxon>
        <taxon>Dikarya</taxon>
        <taxon>Basidiomycota</taxon>
        <taxon>Agaricomycotina</taxon>
        <taxon>Agaricomycetes</taxon>
        <taxon>Agaricomycetidae</taxon>
        <taxon>Agaricales</taxon>
        <taxon>Marasmiineae</taxon>
        <taxon>Physalacriaceae</taxon>
        <taxon>Desarmillaria</taxon>
    </lineage>
</organism>
<accession>A0AA39KC32</accession>
<evidence type="ECO:0000313" key="2">
    <source>
        <dbReference type="Proteomes" id="UP001175211"/>
    </source>
</evidence>
<comment type="caution">
    <text evidence="1">The sequence shown here is derived from an EMBL/GenBank/DDBJ whole genome shotgun (WGS) entry which is preliminary data.</text>
</comment>
<name>A0AA39KC32_ARMTA</name>
<keyword evidence="2" id="KW-1185">Reference proteome</keyword>
<dbReference type="EMBL" id="JAUEPS010000017">
    <property type="protein sequence ID" value="KAK0458414.1"/>
    <property type="molecule type" value="Genomic_DNA"/>
</dbReference>
<dbReference type="AlphaFoldDB" id="A0AA39KC32"/>
<dbReference type="GeneID" id="85362757"/>
<evidence type="ECO:0000313" key="1">
    <source>
        <dbReference type="EMBL" id="KAK0458414.1"/>
    </source>
</evidence>
<proteinExistence type="predicted"/>
<sequence>MRISRSPSLLDIEWRRWHNHSLVERESASILPLFHSEDIYSCSSDSTVRLLPTLGHPSPRYLSQSYLLDIFVSAEWKLSSHLARKYNAIIRSLYGLVFLLKKDAFRQWRTRVIIHNHKNSKLFSTLLLFISRTTRLVRCFVMPRKKRINCWMSCIKPLDCNWNMFLFTSFYHLCTTYLCTVYRHPSFISDLHNIHVILVALIISSCIV</sequence>